<proteinExistence type="predicted"/>
<comment type="caution">
    <text evidence="1">The sequence shown here is derived from an EMBL/GenBank/DDBJ whole genome shotgun (WGS) entry which is preliminary data.</text>
</comment>
<reference evidence="1" key="1">
    <citation type="journal article" date="2020" name="G3 (Bethesda)">
        <title>High-Quality Assemblies for Three Invasive Social Wasps from the &lt;i&gt;Vespula&lt;/i&gt; Genus.</title>
        <authorList>
            <person name="Harrop T.W.R."/>
            <person name="Guhlin J."/>
            <person name="McLaughlin G.M."/>
            <person name="Permina E."/>
            <person name="Stockwell P."/>
            <person name="Gilligan J."/>
            <person name="Le Lec M.F."/>
            <person name="Gruber M.A.M."/>
            <person name="Quinn O."/>
            <person name="Lovegrove M."/>
            <person name="Duncan E.J."/>
            <person name="Remnant E.J."/>
            <person name="Van Eeckhoven J."/>
            <person name="Graham B."/>
            <person name="Knapp R.A."/>
            <person name="Langford K.W."/>
            <person name="Kronenberg Z."/>
            <person name="Press M.O."/>
            <person name="Eacker S.M."/>
            <person name="Wilson-Rankin E.E."/>
            <person name="Purcell J."/>
            <person name="Lester P.J."/>
            <person name="Dearden P.K."/>
        </authorList>
    </citation>
    <scope>NUCLEOTIDE SEQUENCE</scope>
    <source>
        <strain evidence="1">Volc-1</strain>
    </source>
</reference>
<evidence type="ECO:0000313" key="2">
    <source>
        <dbReference type="Proteomes" id="UP000600918"/>
    </source>
</evidence>
<gene>
    <name evidence="1" type="ORF">H0235_001015</name>
</gene>
<keyword evidence="2" id="KW-1185">Reference proteome</keyword>
<protein>
    <submittedName>
        <fullName evidence="1">Uncharacterized protein</fullName>
    </submittedName>
</protein>
<name>A0A834PFC0_VESPE</name>
<dbReference type="Proteomes" id="UP000600918">
    <property type="component" value="Unassembled WGS sequence"/>
</dbReference>
<dbReference type="EMBL" id="JACSDY010000001">
    <property type="protein sequence ID" value="KAF7438624.1"/>
    <property type="molecule type" value="Genomic_DNA"/>
</dbReference>
<organism evidence="1 2">
    <name type="scientific">Vespula pensylvanica</name>
    <name type="common">Western yellow jacket</name>
    <name type="synonym">Wasp</name>
    <dbReference type="NCBI Taxonomy" id="30213"/>
    <lineage>
        <taxon>Eukaryota</taxon>
        <taxon>Metazoa</taxon>
        <taxon>Ecdysozoa</taxon>
        <taxon>Arthropoda</taxon>
        <taxon>Hexapoda</taxon>
        <taxon>Insecta</taxon>
        <taxon>Pterygota</taxon>
        <taxon>Neoptera</taxon>
        <taxon>Endopterygota</taxon>
        <taxon>Hymenoptera</taxon>
        <taxon>Apocrita</taxon>
        <taxon>Aculeata</taxon>
        <taxon>Vespoidea</taxon>
        <taxon>Vespidae</taxon>
        <taxon>Vespinae</taxon>
        <taxon>Vespula</taxon>
    </lineage>
</organism>
<sequence length="290" mass="32025">MTAFRASKAVTDQKSFSSMEEAFSTKRVLAKQPPISIVYCIAFSLSDRFAAGLSVFSFIDDGCCPESEIIEGREFRDKSPARKLPSYSRRQGDVVSGCVMFHVIQAGRVWSSQLAWRAVNRTIQLRHVCGTLPCPLLSARNSYRTRQTSPKLVRNSFSAASSGIGGSNGSFAALGLAYPTFCAVEVPPPVATSNQPFYRDSTARNFFPLRRASVERKNSRGDIVFSEPGNANSTYLPALLQDVRGLEKAANDREAEFARLCNFPKLIPETCRCTAQKLFNDGCFWVKDVT</sequence>
<evidence type="ECO:0000313" key="1">
    <source>
        <dbReference type="EMBL" id="KAF7438624.1"/>
    </source>
</evidence>
<dbReference type="AlphaFoldDB" id="A0A834PFC0"/>
<accession>A0A834PFC0</accession>